<accession>A0A9Q9DPC4</accession>
<name>A0A9Q9DPC4_CURCL</name>
<keyword evidence="4" id="KW-1185">Reference proteome</keyword>
<feature type="signal peptide" evidence="2">
    <location>
        <begin position="1"/>
        <end position="21"/>
    </location>
</feature>
<proteinExistence type="predicted"/>
<organism evidence="3 4">
    <name type="scientific">Curvularia clavata</name>
    <dbReference type="NCBI Taxonomy" id="95742"/>
    <lineage>
        <taxon>Eukaryota</taxon>
        <taxon>Fungi</taxon>
        <taxon>Dikarya</taxon>
        <taxon>Ascomycota</taxon>
        <taxon>Pezizomycotina</taxon>
        <taxon>Dothideomycetes</taxon>
        <taxon>Pleosporomycetidae</taxon>
        <taxon>Pleosporales</taxon>
        <taxon>Pleosporineae</taxon>
        <taxon>Pleosporaceae</taxon>
        <taxon>Curvularia</taxon>
    </lineage>
</organism>
<dbReference type="VEuPathDB" id="FungiDB:yc1106_02282"/>
<evidence type="ECO:0000256" key="2">
    <source>
        <dbReference type="SAM" id="SignalP"/>
    </source>
</evidence>
<feature type="coiled-coil region" evidence="1">
    <location>
        <begin position="53"/>
        <end position="87"/>
    </location>
</feature>
<keyword evidence="2" id="KW-0732">Signal</keyword>
<gene>
    <name evidence="3" type="ORF">yc1106_02282</name>
</gene>
<feature type="chain" id="PRO_5040187081" evidence="2">
    <location>
        <begin position="22"/>
        <end position="353"/>
    </location>
</feature>
<evidence type="ECO:0000313" key="3">
    <source>
        <dbReference type="EMBL" id="USP75008.1"/>
    </source>
</evidence>
<feature type="coiled-coil region" evidence="1">
    <location>
        <begin position="319"/>
        <end position="346"/>
    </location>
</feature>
<sequence length="353" mass="41085">MAASSSIYLLLLQNLLHPTYTDVTQVVTIVMSTSADSLTLSELDKAQEKLLRAKRKSTRFSRLKQSLDKEEEQLEEQKRCLATKRSMLLGQYRDWVDTTLNHGTIIPYCKAWNQNFATQLQNRFPREIRNMVYKHLWYFDPDRTSAHLQRRLHVLQHYTFTCMFCTPDTMAIFPRLIDIAQCLVQVDHEKLREFFDRSLLPHYLSPEYVGFLTAHEVGVSFYLSICTEDLLHCQSHRISPVLQDDALHLGLPKMDLVTSLTVHCKVDRYRTPPPDHKLSAKCKHSLSETTLVRKDALKQDFSALLDIKKKQGFKLHVIMHQRNIRLTVLEEAMEALEELFHSFQQNGASLRVT</sequence>
<dbReference type="Proteomes" id="UP001056012">
    <property type="component" value="Chromosome 2"/>
</dbReference>
<evidence type="ECO:0000256" key="1">
    <source>
        <dbReference type="SAM" id="Coils"/>
    </source>
</evidence>
<dbReference type="EMBL" id="CP089275">
    <property type="protein sequence ID" value="USP75008.1"/>
    <property type="molecule type" value="Genomic_DNA"/>
</dbReference>
<keyword evidence="1" id="KW-0175">Coiled coil</keyword>
<evidence type="ECO:0000313" key="4">
    <source>
        <dbReference type="Proteomes" id="UP001056012"/>
    </source>
</evidence>
<protein>
    <submittedName>
        <fullName evidence="3">Uncharacterized protein</fullName>
    </submittedName>
</protein>
<dbReference type="OrthoDB" id="3763466at2759"/>
<reference evidence="3" key="1">
    <citation type="submission" date="2021-12" db="EMBL/GenBank/DDBJ databases">
        <title>Curvularia clavata genome.</title>
        <authorList>
            <person name="Cao Y."/>
        </authorList>
    </citation>
    <scope>NUCLEOTIDE SEQUENCE</scope>
    <source>
        <strain evidence="3">Yc1106</strain>
    </source>
</reference>
<dbReference type="AlphaFoldDB" id="A0A9Q9DPC4"/>